<name>L7PFI0_STAAU</name>
<protein>
    <submittedName>
        <fullName evidence="1">Putative transposase</fullName>
    </submittedName>
</protein>
<organism evidence="1">
    <name type="scientific">Staphylococcus aureus</name>
    <dbReference type="NCBI Taxonomy" id="1280"/>
    <lineage>
        <taxon>Bacteria</taxon>
        <taxon>Bacillati</taxon>
        <taxon>Bacillota</taxon>
        <taxon>Bacilli</taxon>
        <taxon>Bacillales</taxon>
        <taxon>Staphylococcaceae</taxon>
        <taxon>Staphylococcus</taxon>
    </lineage>
</organism>
<reference evidence="1" key="1">
    <citation type="journal article" date="2013" name="Nat. Commun.">
        <title>A regulatory role for Staphylococcus aureus toxin-antitoxin system PemIKSa.</title>
        <authorList>
            <person name="Bukowski M."/>
            <person name="Lyzen R."/>
            <person name="Helbin W.M."/>
            <person name="Bonar E."/>
            <person name="Szalewska-Palasz A."/>
            <person name="Wegrzyn G."/>
            <person name="Dubin G."/>
            <person name="Dubin A."/>
            <person name="Wladyka B."/>
        </authorList>
    </citation>
    <scope>NUCLEOTIDE SEQUENCE</scope>
    <source>
        <strain evidence="1">CH-91</strain>
        <plasmid evidence="1">pCH91</plasmid>
    </source>
</reference>
<gene>
    <name evidence="1" type="ORF">SACH_a12</name>
</gene>
<evidence type="ECO:0000313" key="1">
    <source>
        <dbReference type="EMBL" id="AFV70611.1"/>
    </source>
</evidence>
<dbReference type="RefSeq" id="WP_015379482.1">
    <property type="nucleotide sequence ID" value="NC_020227.1"/>
</dbReference>
<dbReference type="AlphaFoldDB" id="L7PFI0"/>
<sequence>MQSIFGSVVKLKLYYKFNFATEPDLLIEWCKYQDEDIYERYKNHELPGQKIIFAKNIYSSCYKITKKSAFLLKNALFKLLYIRIKELKNNDLKPNWSMIMR</sequence>
<dbReference type="EMBL" id="JQ619831">
    <property type="protein sequence ID" value="AFV70611.1"/>
    <property type="molecule type" value="Genomic_DNA"/>
</dbReference>
<proteinExistence type="predicted"/>
<geneLocation type="plasmid" evidence="1">
    <name>pCH91</name>
</geneLocation>
<accession>L7PFI0</accession>
<keyword evidence="1" id="KW-0614">Plasmid</keyword>